<dbReference type="Proteomes" id="UP000181976">
    <property type="component" value="Unassembled WGS sequence"/>
</dbReference>
<gene>
    <name evidence="4" type="ORF">SAMN05444380_10461</name>
</gene>
<dbReference type="eggNOG" id="COG3250">
    <property type="taxonomic scope" value="Bacteria"/>
</dbReference>
<dbReference type="InterPro" id="IPR051913">
    <property type="entry name" value="GH2_Domain-Containing"/>
</dbReference>
<keyword evidence="2" id="KW-0326">Glycosidase</keyword>
<feature type="domain" description="Beta-galactosidase jelly roll" evidence="3">
    <location>
        <begin position="197"/>
        <end position="310"/>
    </location>
</feature>
<dbReference type="Pfam" id="PF13364">
    <property type="entry name" value="BetaGal_ABD2"/>
    <property type="match status" value="2"/>
</dbReference>
<sequence>MKSFRIIYFGLFLFLMNQSIFCQIYPVVPLDGYWKFNIGDHPEWAAKDFDDSEWDQIKATSSWENQGYVEYNGYAWYRKTIHIPGDVQQRQLYLYLDRIDDVNETYFNGTLIGQTGLFPPQFETAYNIQVAYPIPSHLIQYGGNNTIAIRVYDDGEEGGLVGTELKLGYDTNTQLLALDLSGQWKFSFYYTLSCLKPDFNDTEWDNIIVPSTWESQGYNNYDGQACYRKTFTLDKALQGKTLYFIGGKIDDKDQVFINGKLIGSTEKMYKTPLGNSFWGDWQIRRAYPIPEGLLNFSGKNTVVVLVDDHGGMGGIFEGPVGLMTKKQYLQYEDKYETEVWFPFQKFIRLLFPD</sequence>
<proteinExistence type="predicted"/>
<keyword evidence="5" id="KW-1185">Reference proteome</keyword>
<evidence type="ECO:0000313" key="5">
    <source>
        <dbReference type="Proteomes" id="UP000181976"/>
    </source>
</evidence>
<dbReference type="Gene3D" id="2.60.120.260">
    <property type="entry name" value="Galactose-binding domain-like"/>
    <property type="match status" value="2"/>
</dbReference>
<name>A0A1I1WIQ7_9BACT</name>
<dbReference type="InterPro" id="IPR008979">
    <property type="entry name" value="Galactose-bd-like_sf"/>
</dbReference>
<accession>A0A1I1WIQ7</accession>
<evidence type="ECO:0000256" key="1">
    <source>
        <dbReference type="ARBA" id="ARBA00022801"/>
    </source>
</evidence>
<dbReference type="STRING" id="385682.SAMN05444380_10461"/>
<organism evidence="4 5">
    <name type="scientific">Thermophagus xiamenensis</name>
    <dbReference type="NCBI Taxonomy" id="385682"/>
    <lineage>
        <taxon>Bacteria</taxon>
        <taxon>Pseudomonadati</taxon>
        <taxon>Bacteroidota</taxon>
        <taxon>Bacteroidia</taxon>
        <taxon>Marinilabiliales</taxon>
        <taxon>Marinilabiliaceae</taxon>
        <taxon>Thermophagus</taxon>
    </lineage>
</organism>
<protein>
    <submittedName>
        <fullName evidence="4">Sialate O-acetylesterase</fullName>
    </submittedName>
</protein>
<dbReference type="RefSeq" id="WP_010528188.1">
    <property type="nucleotide sequence ID" value="NZ_AFSL01000073.1"/>
</dbReference>
<reference evidence="4 5" key="1">
    <citation type="submission" date="2016-10" db="EMBL/GenBank/DDBJ databases">
        <authorList>
            <person name="de Groot N.N."/>
        </authorList>
    </citation>
    <scope>NUCLEOTIDE SEQUENCE [LARGE SCALE GENOMIC DNA]</scope>
    <source>
        <strain evidence="4 5">DSM 19012</strain>
    </source>
</reference>
<dbReference type="InParanoid" id="A0A1I1WIQ7"/>
<dbReference type="PANTHER" id="PTHR42732:SF1">
    <property type="entry name" value="BETA-MANNOSIDASE"/>
    <property type="match status" value="1"/>
</dbReference>
<dbReference type="PANTHER" id="PTHR42732">
    <property type="entry name" value="BETA-GALACTOSIDASE"/>
    <property type="match status" value="1"/>
</dbReference>
<dbReference type="AlphaFoldDB" id="A0A1I1WIQ7"/>
<dbReference type="InterPro" id="IPR025300">
    <property type="entry name" value="BetaGal_jelly_roll_dom"/>
</dbReference>
<evidence type="ECO:0000256" key="2">
    <source>
        <dbReference type="ARBA" id="ARBA00023295"/>
    </source>
</evidence>
<keyword evidence="1" id="KW-0378">Hydrolase</keyword>
<evidence type="ECO:0000313" key="4">
    <source>
        <dbReference type="EMBL" id="SFD93323.1"/>
    </source>
</evidence>
<dbReference type="SUPFAM" id="SSF49785">
    <property type="entry name" value="Galactose-binding domain-like"/>
    <property type="match status" value="2"/>
</dbReference>
<feature type="domain" description="Beta-galactosidase jelly roll" evidence="3">
    <location>
        <begin position="44"/>
        <end position="156"/>
    </location>
</feature>
<evidence type="ECO:0000259" key="3">
    <source>
        <dbReference type="Pfam" id="PF13364"/>
    </source>
</evidence>
<dbReference type="GO" id="GO:0004553">
    <property type="term" value="F:hydrolase activity, hydrolyzing O-glycosyl compounds"/>
    <property type="evidence" value="ECO:0007669"/>
    <property type="project" value="UniProtKB-ARBA"/>
</dbReference>
<dbReference type="EMBL" id="FONA01000004">
    <property type="protein sequence ID" value="SFD93323.1"/>
    <property type="molecule type" value="Genomic_DNA"/>
</dbReference>